<organism evidence="1 2">
    <name type="scientific">Crotalaria pallida</name>
    <name type="common">Smooth rattlebox</name>
    <name type="synonym">Crotalaria striata</name>
    <dbReference type="NCBI Taxonomy" id="3830"/>
    <lineage>
        <taxon>Eukaryota</taxon>
        <taxon>Viridiplantae</taxon>
        <taxon>Streptophyta</taxon>
        <taxon>Embryophyta</taxon>
        <taxon>Tracheophyta</taxon>
        <taxon>Spermatophyta</taxon>
        <taxon>Magnoliopsida</taxon>
        <taxon>eudicotyledons</taxon>
        <taxon>Gunneridae</taxon>
        <taxon>Pentapetalae</taxon>
        <taxon>rosids</taxon>
        <taxon>fabids</taxon>
        <taxon>Fabales</taxon>
        <taxon>Fabaceae</taxon>
        <taxon>Papilionoideae</taxon>
        <taxon>50 kb inversion clade</taxon>
        <taxon>genistoids sensu lato</taxon>
        <taxon>core genistoids</taxon>
        <taxon>Crotalarieae</taxon>
        <taxon>Crotalaria</taxon>
    </lineage>
</organism>
<name>A0AAN9HRX3_CROPI</name>
<dbReference type="AlphaFoldDB" id="A0AAN9HRX3"/>
<sequence>MARAVTALVGSASSAHGGRVVCGCTVADRTCPVARQWFGTKMGVLGLERRREASRTMQQLLGHAGTSVQGVLMVRSPSVDGVRNIMPEECYKNECDE</sequence>
<reference evidence="1 2" key="1">
    <citation type="submission" date="2024-01" db="EMBL/GenBank/DDBJ databases">
        <title>The genomes of 5 underutilized Papilionoideae crops provide insights into root nodulation and disease resistanc.</title>
        <authorList>
            <person name="Yuan L."/>
        </authorList>
    </citation>
    <scope>NUCLEOTIDE SEQUENCE [LARGE SCALE GENOMIC DNA]</scope>
    <source>
        <strain evidence="1">ZHUSHIDOU_FW_LH</strain>
        <tissue evidence="1">Leaf</tissue>
    </source>
</reference>
<evidence type="ECO:0000313" key="2">
    <source>
        <dbReference type="Proteomes" id="UP001372338"/>
    </source>
</evidence>
<accession>A0AAN9HRX3</accession>
<dbReference type="EMBL" id="JAYWIO010000008">
    <property type="protein sequence ID" value="KAK7246989.1"/>
    <property type="molecule type" value="Genomic_DNA"/>
</dbReference>
<protein>
    <submittedName>
        <fullName evidence="1">Uncharacterized protein</fullName>
    </submittedName>
</protein>
<dbReference type="Proteomes" id="UP001372338">
    <property type="component" value="Unassembled WGS sequence"/>
</dbReference>
<comment type="caution">
    <text evidence="1">The sequence shown here is derived from an EMBL/GenBank/DDBJ whole genome shotgun (WGS) entry which is preliminary data.</text>
</comment>
<gene>
    <name evidence="1" type="ORF">RIF29_41863</name>
</gene>
<keyword evidence="2" id="KW-1185">Reference proteome</keyword>
<proteinExistence type="predicted"/>
<evidence type="ECO:0000313" key="1">
    <source>
        <dbReference type="EMBL" id="KAK7246989.1"/>
    </source>
</evidence>